<dbReference type="InterPro" id="IPR012336">
    <property type="entry name" value="Thioredoxin-like_fold"/>
</dbReference>
<dbReference type="EMBL" id="MFQD01000005">
    <property type="protein sequence ID" value="OGH68182.1"/>
    <property type="molecule type" value="Genomic_DNA"/>
</dbReference>
<evidence type="ECO:0000256" key="3">
    <source>
        <dbReference type="ARBA" id="ARBA00023002"/>
    </source>
</evidence>
<dbReference type="AlphaFoldDB" id="A0A1F6M956"/>
<reference evidence="8 9" key="1">
    <citation type="journal article" date="2016" name="Nat. Commun.">
        <title>Thousands of microbial genomes shed light on interconnected biogeochemical processes in an aquifer system.</title>
        <authorList>
            <person name="Anantharaman K."/>
            <person name="Brown C.T."/>
            <person name="Hug L.A."/>
            <person name="Sharon I."/>
            <person name="Castelle C.J."/>
            <person name="Probst A.J."/>
            <person name="Thomas B.C."/>
            <person name="Singh A."/>
            <person name="Wilkins M.J."/>
            <person name="Karaoz U."/>
            <person name="Brodie E.L."/>
            <person name="Williams K.H."/>
            <person name="Hubbard S.S."/>
            <person name="Banfield J.F."/>
        </authorList>
    </citation>
    <scope>NUCLEOTIDE SEQUENCE [LARGE SCALE GENOMIC DNA]</scope>
</reference>
<accession>A0A1F6M956</accession>
<keyword evidence="6" id="KW-0812">Transmembrane</keyword>
<keyword evidence="4" id="KW-1015">Disulfide bond</keyword>
<evidence type="ECO:0000256" key="1">
    <source>
        <dbReference type="ARBA" id="ARBA00005791"/>
    </source>
</evidence>
<feature type="domain" description="Thioredoxin" evidence="7">
    <location>
        <begin position="50"/>
        <end position="247"/>
    </location>
</feature>
<dbReference type="Proteomes" id="UP000176532">
    <property type="component" value="Unassembled WGS sequence"/>
</dbReference>
<sequence length="248" mass="27602">MSDFIVAPLSKHLWYKRTWGIILIIIGATTLVFLAWFGWLVYDNVQRIKSGALKPITGFDSEFTKGTNKKKNVLGTPELVPATSPMRGAPDGAITIVQFGDFQCPFSAKEFPIIRPIMENASRIGIKFVYRDFPLIDIHPDAFKAAEASHCAQEQGRYWAYHDQLFLNQTDLSEAALKKYAESVGLDVAKFEVCLKSGTYQAQVARDLQDGLALGVRGTPTFFINGLKIEGAIPKTAWDAILERLKSL</sequence>
<evidence type="ECO:0000313" key="9">
    <source>
        <dbReference type="Proteomes" id="UP000176532"/>
    </source>
</evidence>
<dbReference type="Gene3D" id="3.40.30.10">
    <property type="entry name" value="Glutaredoxin"/>
    <property type="match status" value="1"/>
</dbReference>
<keyword evidence="5" id="KW-0676">Redox-active center</keyword>
<dbReference type="STRING" id="1798682.A3C15_00980"/>
<protein>
    <recommendedName>
        <fullName evidence="7">Thioredoxin domain-containing protein</fullName>
    </recommendedName>
</protein>
<dbReference type="GO" id="GO:0016491">
    <property type="term" value="F:oxidoreductase activity"/>
    <property type="evidence" value="ECO:0007669"/>
    <property type="project" value="UniProtKB-KW"/>
</dbReference>
<organism evidence="8 9">
    <name type="scientific">Candidatus Magasanikbacteria bacterium RIFCSPHIGHO2_02_FULL_50_9b</name>
    <dbReference type="NCBI Taxonomy" id="1798682"/>
    <lineage>
        <taxon>Bacteria</taxon>
        <taxon>Candidatus Magasanikiibacteriota</taxon>
    </lineage>
</organism>
<feature type="transmembrane region" description="Helical" evidence="6">
    <location>
        <begin position="20"/>
        <end position="42"/>
    </location>
</feature>
<evidence type="ECO:0000313" key="8">
    <source>
        <dbReference type="EMBL" id="OGH68182.1"/>
    </source>
</evidence>
<evidence type="ECO:0000256" key="5">
    <source>
        <dbReference type="ARBA" id="ARBA00023284"/>
    </source>
</evidence>
<dbReference type="InterPro" id="IPR036249">
    <property type="entry name" value="Thioredoxin-like_sf"/>
</dbReference>
<evidence type="ECO:0000256" key="6">
    <source>
        <dbReference type="SAM" id="Phobius"/>
    </source>
</evidence>
<dbReference type="PANTHER" id="PTHR13887:SF14">
    <property type="entry name" value="DISULFIDE BOND FORMATION PROTEIN D"/>
    <property type="match status" value="1"/>
</dbReference>
<evidence type="ECO:0000259" key="7">
    <source>
        <dbReference type="PROSITE" id="PS51352"/>
    </source>
</evidence>
<keyword evidence="3" id="KW-0560">Oxidoreductase</keyword>
<comment type="similarity">
    <text evidence="1">Belongs to the thioredoxin family. DsbA subfamily.</text>
</comment>
<dbReference type="InterPro" id="IPR013766">
    <property type="entry name" value="Thioredoxin_domain"/>
</dbReference>
<evidence type="ECO:0000256" key="2">
    <source>
        <dbReference type="ARBA" id="ARBA00022729"/>
    </source>
</evidence>
<evidence type="ECO:0000256" key="4">
    <source>
        <dbReference type="ARBA" id="ARBA00023157"/>
    </source>
</evidence>
<name>A0A1F6M956_9BACT</name>
<gene>
    <name evidence="8" type="ORF">A3C15_00980</name>
</gene>
<proteinExistence type="inferred from homology"/>
<comment type="caution">
    <text evidence="8">The sequence shown here is derived from an EMBL/GenBank/DDBJ whole genome shotgun (WGS) entry which is preliminary data.</text>
</comment>
<keyword evidence="6" id="KW-0472">Membrane</keyword>
<keyword evidence="6" id="KW-1133">Transmembrane helix</keyword>
<dbReference type="SUPFAM" id="SSF52833">
    <property type="entry name" value="Thioredoxin-like"/>
    <property type="match status" value="1"/>
</dbReference>
<keyword evidence="2" id="KW-0732">Signal</keyword>
<dbReference type="Pfam" id="PF13462">
    <property type="entry name" value="Thioredoxin_4"/>
    <property type="match status" value="1"/>
</dbReference>
<dbReference type="PANTHER" id="PTHR13887">
    <property type="entry name" value="GLUTATHIONE S-TRANSFERASE KAPPA"/>
    <property type="match status" value="1"/>
</dbReference>
<dbReference type="PROSITE" id="PS51352">
    <property type="entry name" value="THIOREDOXIN_2"/>
    <property type="match status" value="1"/>
</dbReference>